<accession>A0ACB5TK18</accession>
<protein>
    <submittedName>
        <fullName evidence="1">Unnamed protein product</fullName>
    </submittedName>
</protein>
<organism evidence="1 2">
    <name type="scientific">Candida boidinii</name>
    <name type="common">Yeast</name>
    <dbReference type="NCBI Taxonomy" id="5477"/>
    <lineage>
        <taxon>Eukaryota</taxon>
        <taxon>Fungi</taxon>
        <taxon>Dikarya</taxon>
        <taxon>Ascomycota</taxon>
        <taxon>Saccharomycotina</taxon>
        <taxon>Pichiomycetes</taxon>
        <taxon>Pichiales</taxon>
        <taxon>Pichiaceae</taxon>
        <taxon>Ogataea</taxon>
        <taxon>Ogataea/Candida clade</taxon>
    </lineage>
</organism>
<keyword evidence="2" id="KW-1185">Reference proteome</keyword>
<reference evidence="1" key="1">
    <citation type="submission" date="2023-04" db="EMBL/GenBank/DDBJ databases">
        <title>Candida boidinii NBRC 1967.</title>
        <authorList>
            <person name="Ichikawa N."/>
            <person name="Sato H."/>
            <person name="Tonouchi N."/>
        </authorList>
    </citation>
    <scope>NUCLEOTIDE SEQUENCE</scope>
    <source>
        <strain evidence="1">NBRC 1967</strain>
    </source>
</reference>
<proteinExistence type="predicted"/>
<dbReference type="EMBL" id="BSXV01000573">
    <property type="protein sequence ID" value="GME89702.1"/>
    <property type="molecule type" value="Genomic_DNA"/>
</dbReference>
<evidence type="ECO:0000313" key="2">
    <source>
        <dbReference type="Proteomes" id="UP001165101"/>
    </source>
</evidence>
<evidence type="ECO:0000313" key="1">
    <source>
        <dbReference type="EMBL" id="GME89702.1"/>
    </source>
</evidence>
<sequence>MTRKPANSQRQIVTVTVFPHWDKRILQTPTVISSTMRAVRETTMSRLPYWEGSDMLKVGAEAEQRGRQKLGQSSVETTSMEPGWGGSPLLQRAECKRKFMPSNHLAQTDLDGSGLTPKVLQLTAHPHPGPFPASPHLVRTHMHDPALHGERHLASLRSWLLTR</sequence>
<dbReference type="Proteomes" id="UP001165101">
    <property type="component" value="Unassembled WGS sequence"/>
</dbReference>
<comment type="caution">
    <text evidence="1">The sequence shown here is derived from an EMBL/GenBank/DDBJ whole genome shotgun (WGS) entry which is preliminary data.</text>
</comment>
<gene>
    <name evidence="1" type="ORF">Cboi01_000151800</name>
</gene>
<name>A0ACB5TK18_CANBO</name>